<gene>
    <name evidence="2" type="ORF">EI983_00285</name>
</gene>
<keyword evidence="1" id="KW-0732">Signal</keyword>
<dbReference type="RefSeq" id="WP_157705228.1">
    <property type="nucleotide sequence ID" value="NZ_CP034347.1"/>
</dbReference>
<dbReference type="Pfam" id="PF08238">
    <property type="entry name" value="Sel1"/>
    <property type="match status" value="10"/>
</dbReference>
<evidence type="ECO:0000313" key="2">
    <source>
        <dbReference type="EMBL" id="QGX96791.1"/>
    </source>
</evidence>
<dbReference type="OrthoDB" id="5321503at2"/>
<reference evidence="2 3" key="1">
    <citation type="submission" date="2018-12" db="EMBL/GenBank/DDBJ databases">
        <title>Complete genome sequence of Roseovarius sp. MME-070.</title>
        <authorList>
            <person name="Nam Y.-D."/>
            <person name="Kang J."/>
            <person name="Chung W.-H."/>
            <person name="Park Y.S."/>
        </authorList>
    </citation>
    <scope>NUCLEOTIDE SEQUENCE [LARGE SCALE GENOMIC DNA]</scope>
    <source>
        <strain evidence="2 3">MME-070</strain>
        <plasmid evidence="3">pmme07001</plasmid>
    </source>
</reference>
<keyword evidence="2" id="KW-0614">Plasmid</keyword>
<dbReference type="InterPro" id="IPR006597">
    <property type="entry name" value="Sel1-like"/>
</dbReference>
<evidence type="ECO:0000256" key="1">
    <source>
        <dbReference type="SAM" id="SignalP"/>
    </source>
</evidence>
<feature type="signal peptide" evidence="1">
    <location>
        <begin position="1"/>
        <end position="28"/>
    </location>
</feature>
<evidence type="ECO:0000313" key="3">
    <source>
        <dbReference type="Proteomes" id="UP000428330"/>
    </source>
</evidence>
<keyword evidence="3" id="KW-1185">Reference proteome</keyword>
<sequence>MTGHSSAFFCLLGLAGFLALAGPAPAQAQETGTQPDAAATAPTMAEVEQAWQRGDYVTVRTGLQHLAETTGTALAQYRYGRVLAEGRGGPRDLAGAVDWLTRAAGQNHVEAMTLLAQIYLSNISQAQDIPTGLARDPAKASDLLARAAALGHAEAQYRLGILYGSGDGVDADNTAAFNWLLAAAQQDYVEAQYELSRFYSRGIGTEQNNTEALRWLETAAQNNHIRAQFFLAAAYESGRGVEKNSGLALDWYRRAAENGLPIAMRNLGTLYLQGEAVKQNTEEGLRWLKAAAKAGDSGAMGNLGLAYAVGMGVAQDDARAAEWYNRASEYGLGRAKVALGRMHEAGRGVEQDMDRAIALYQQALETADAGQAAIRLAQLAAEGVLDGRIAPHRAIPWAIYAAGQGDAQSEAWLAKQAEAGMRDAQSGLAALYLDREERAEEGARLLERAARAGDPQAQARLGELHMTGTHVPLDYVAAHKWFNIAATLGAARAVELRETAGALMTPEQVAEAQAAARHWFEQEQPQPPKTEQTVTTVQE</sequence>
<organism evidence="2 3">
    <name type="scientific">Roseovarius faecimaris</name>
    <dbReference type="NCBI Taxonomy" id="2494550"/>
    <lineage>
        <taxon>Bacteria</taxon>
        <taxon>Pseudomonadati</taxon>
        <taxon>Pseudomonadota</taxon>
        <taxon>Alphaproteobacteria</taxon>
        <taxon>Rhodobacterales</taxon>
        <taxon>Roseobacteraceae</taxon>
        <taxon>Roseovarius</taxon>
    </lineage>
</organism>
<proteinExistence type="predicted"/>
<dbReference type="SUPFAM" id="SSF81901">
    <property type="entry name" value="HCP-like"/>
    <property type="match status" value="3"/>
</dbReference>
<protein>
    <submittedName>
        <fullName evidence="2">Sel1 repeat family protein</fullName>
    </submittedName>
</protein>
<dbReference type="Proteomes" id="UP000428330">
    <property type="component" value="Plasmid pMME07001"/>
</dbReference>
<dbReference type="PANTHER" id="PTHR11102">
    <property type="entry name" value="SEL-1-LIKE PROTEIN"/>
    <property type="match status" value="1"/>
</dbReference>
<dbReference type="AlphaFoldDB" id="A0A6I6ILP9"/>
<dbReference type="EMBL" id="CP034347">
    <property type="protein sequence ID" value="QGX96791.1"/>
    <property type="molecule type" value="Genomic_DNA"/>
</dbReference>
<dbReference type="InterPro" id="IPR011990">
    <property type="entry name" value="TPR-like_helical_dom_sf"/>
</dbReference>
<name>A0A6I6ILP9_9RHOB</name>
<geneLocation type="plasmid" evidence="3">
    <name>pmme07001</name>
</geneLocation>
<accession>A0A6I6ILP9</accession>
<dbReference type="PANTHER" id="PTHR11102:SF160">
    <property type="entry name" value="ERAD-ASSOCIATED E3 UBIQUITIN-PROTEIN LIGASE COMPONENT HRD3"/>
    <property type="match status" value="1"/>
</dbReference>
<dbReference type="Gene3D" id="1.25.40.10">
    <property type="entry name" value="Tetratricopeptide repeat domain"/>
    <property type="match status" value="3"/>
</dbReference>
<dbReference type="InterPro" id="IPR050767">
    <property type="entry name" value="Sel1_AlgK"/>
</dbReference>
<dbReference type="SMART" id="SM00671">
    <property type="entry name" value="SEL1"/>
    <property type="match status" value="11"/>
</dbReference>
<dbReference type="KEGG" id="rom:EI983_00285"/>
<feature type="chain" id="PRO_5026219617" evidence="1">
    <location>
        <begin position="29"/>
        <end position="539"/>
    </location>
</feature>